<dbReference type="GO" id="GO:0045259">
    <property type="term" value="C:proton-transporting ATP synthase complex"/>
    <property type="evidence" value="ECO:0007669"/>
    <property type="project" value="InterPro"/>
</dbReference>
<dbReference type="EMBL" id="AYRZ02000010">
    <property type="protein sequence ID" value="PHT70337.1"/>
    <property type="molecule type" value="Genomic_DNA"/>
</dbReference>
<evidence type="ECO:0000313" key="2">
    <source>
        <dbReference type="Proteomes" id="UP000222542"/>
    </source>
</evidence>
<dbReference type="Gramene" id="PHT70337">
    <property type="protein sequence ID" value="PHT70337"/>
    <property type="gene ID" value="T459_25441"/>
</dbReference>
<dbReference type="Proteomes" id="UP000222542">
    <property type="component" value="Unassembled WGS sequence"/>
</dbReference>
<dbReference type="AlphaFoldDB" id="A0A2G2YKR4"/>
<keyword evidence="2" id="KW-1185">Reference proteome</keyword>
<reference evidence="1 2" key="2">
    <citation type="journal article" date="2017" name="Genome Biol.">
        <title>New reference genome sequences of hot pepper reveal the massive evolution of plant disease-resistance genes by retroduplication.</title>
        <authorList>
            <person name="Kim S."/>
            <person name="Park J."/>
            <person name="Yeom S.I."/>
            <person name="Kim Y.M."/>
            <person name="Seo E."/>
            <person name="Kim K.T."/>
            <person name="Kim M.S."/>
            <person name="Lee J.M."/>
            <person name="Cheong K."/>
            <person name="Shin H.S."/>
            <person name="Kim S.B."/>
            <person name="Han K."/>
            <person name="Lee J."/>
            <person name="Park M."/>
            <person name="Lee H.A."/>
            <person name="Lee H.Y."/>
            <person name="Lee Y."/>
            <person name="Oh S."/>
            <person name="Lee J.H."/>
            <person name="Choi E."/>
            <person name="Choi E."/>
            <person name="Lee S.E."/>
            <person name="Jeon J."/>
            <person name="Kim H."/>
            <person name="Choi G."/>
            <person name="Song H."/>
            <person name="Lee J."/>
            <person name="Lee S.C."/>
            <person name="Kwon J.K."/>
            <person name="Lee H.Y."/>
            <person name="Koo N."/>
            <person name="Hong Y."/>
            <person name="Kim R.W."/>
            <person name="Kang W.H."/>
            <person name="Huh J.H."/>
            <person name="Kang B.C."/>
            <person name="Yang T.J."/>
            <person name="Lee Y.H."/>
            <person name="Bennetzen J.L."/>
            <person name="Choi D."/>
        </authorList>
    </citation>
    <scope>NUCLEOTIDE SEQUENCE [LARGE SCALE GENOMIC DNA]</scope>
    <source>
        <strain evidence="2">cv. CM334</strain>
    </source>
</reference>
<protein>
    <submittedName>
        <fullName evidence="1">Uncharacterized protein</fullName>
    </submittedName>
</protein>
<sequence length="166" mass="17809">MFRACSPFPPIDTIEAINAISGGSNIPAAIIGVDGPSSIRTEILGIGHWMGIKAIEEWQAPTKQSLIRKVLYGLKQANSGSKARGRIAQIPVSEACLGRVVNSLAKLIDGRGEISASEFQLIESTAPSIISLYSVYEPLQTGLIAIDSMIPIGRGQREWTDTPIKH</sequence>
<dbReference type="Gene3D" id="3.40.50.12240">
    <property type="match status" value="1"/>
</dbReference>
<comment type="caution">
    <text evidence="1">The sequence shown here is derived from an EMBL/GenBank/DDBJ whole genome shotgun (WGS) entry which is preliminary data.</text>
</comment>
<dbReference type="InterPro" id="IPR027417">
    <property type="entry name" value="P-loop_NTPase"/>
</dbReference>
<dbReference type="STRING" id="4072.A0A2G2YKR4"/>
<proteinExistence type="predicted"/>
<organism evidence="1 2">
    <name type="scientific">Capsicum annuum</name>
    <name type="common">Capsicum pepper</name>
    <dbReference type="NCBI Taxonomy" id="4072"/>
    <lineage>
        <taxon>Eukaryota</taxon>
        <taxon>Viridiplantae</taxon>
        <taxon>Streptophyta</taxon>
        <taxon>Embryophyta</taxon>
        <taxon>Tracheophyta</taxon>
        <taxon>Spermatophyta</taxon>
        <taxon>Magnoliopsida</taxon>
        <taxon>eudicotyledons</taxon>
        <taxon>Gunneridae</taxon>
        <taxon>Pentapetalae</taxon>
        <taxon>asterids</taxon>
        <taxon>lamiids</taxon>
        <taxon>Solanales</taxon>
        <taxon>Solanaceae</taxon>
        <taxon>Solanoideae</taxon>
        <taxon>Capsiceae</taxon>
        <taxon>Capsicum</taxon>
    </lineage>
</organism>
<accession>A0A2G2YKR4</accession>
<name>A0A2G2YKR4_CAPAN</name>
<gene>
    <name evidence="1" type="ORF">T459_25441</name>
</gene>
<dbReference type="GO" id="GO:0046933">
    <property type="term" value="F:proton-transporting ATP synthase activity, rotational mechanism"/>
    <property type="evidence" value="ECO:0007669"/>
    <property type="project" value="InterPro"/>
</dbReference>
<dbReference type="InterPro" id="IPR005294">
    <property type="entry name" value="ATP_synth_F1_asu"/>
</dbReference>
<dbReference type="SUPFAM" id="SSF52540">
    <property type="entry name" value="P-loop containing nucleoside triphosphate hydrolases"/>
    <property type="match status" value="1"/>
</dbReference>
<dbReference type="PANTHER" id="PTHR48082">
    <property type="entry name" value="ATP SYNTHASE SUBUNIT ALPHA, MITOCHONDRIAL"/>
    <property type="match status" value="1"/>
</dbReference>
<dbReference type="PANTHER" id="PTHR48082:SF2">
    <property type="entry name" value="ATP SYNTHASE SUBUNIT ALPHA, MITOCHONDRIAL"/>
    <property type="match status" value="1"/>
</dbReference>
<reference evidence="1 2" key="1">
    <citation type="journal article" date="2014" name="Nat. Genet.">
        <title>Genome sequence of the hot pepper provides insights into the evolution of pungency in Capsicum species.</title>
        <authorList>
            <person name="Kim S."/>
            <person name="Park M."/>
            <person name="Yeom S.I."/>
            <person name="Kim Y.M."/>
            <person name="Lee J.M."/>
            <person name="Lee H.A."/>
            <person name="Seo E."/>
            <person name="Choi J."/>
            <person name="Cheong K."/>
            <person name="Kim K.T."/>
            <person name="Jung K."/>
            <person name="Lee G.W."/>
            <person name="Oh S.K."/>
            <person name="Bae C."/>
            <person name="Kim S.B."/>
            <person name="Lee H.Y."/>
            <person name="Kim S.Y."/>
            <person name="Kim M.S."/>
            <person name="Kang B.C."/>
            <person name="Jo Y.D."/>
            <person name="Yang H.B."/>
            <person name="Jeong H.J."/>
            <person name="Kang W.H."/>
            <person name="Kwon J.K."/>
            <person name="Shin C."/>
            <person name="Lim J.Y."/>
            <person name="Park J.H."/>
            <person name="Huh J.H."/>
            <person name="Kim J.S."/>
            <person name="Kim B.D."/>
            <person name="Cohen O."/>
            <person name="Paran I."/>
            <person name="Suh M.C."/>
            <person name="Lee S.B."/>
            <person name="Kim Y.K."/>
            <person name="Shin Y."/>
            <person name="Noh S.J."/>
            <person name="Park J."/>
            <person name="Seo Y.S."/>
            <person name="Kwon S.Y."/>
            <person name="Kim H.A."/>
            <person name="Park J.M."/>
            <person name="Kim H.J."/>
            <person name="Choi S.B."/>
            <person name="Bosland P.W."/>
            <person name="Reeves G."/>
            <person name="Jo S.H."/>
            <person name="Lee B.W."/>
            <person name="Cho H.T."/>
            <person name="Choi H.S."/>
            <person name="Lee M.S."/>
            <person name="Yu Y."/>
            <person name="Do Choi Y."/>
            <person name="Park B.S."/>
            <person name="van Deynze A."/>
            <person name="Ashrafi H."/>
            <person name="Hill T."/>
            <person name="Kim W.T."/>
            <person name="Pai H.S."/>
            <person name="Ahn H.K."/>
            <person name="Yeam I."/>
            <person name="Giovannoni J.J."/>
            <person name="Rose J.K."/>
            <person name="Sorensen I."/>
            <person name="Lee S.J."/>
            <person name="Kim R.W."/>
            <person name="Choi I.Y."/>
            <person name="Choi B.S."/>
            <person name="Lim J.S."/>
            <person name="Lee Y.H."/>
            <person name="Choi D."/>
        </authorList>
    </citation>
    <scope>NUCLEOTIDE SEQUENCE [LARGE SCALE GENOMIC DNA]</scope>
    <source>
        <strain evidence="2">cv. CM334</strain>
    </source>
</reference>
<evidence type="ECO:0000313" key="1">
    <source>
        <dbReference type="EMBL" id="PHT70337.1"/>
    </source>
</evidence>